<dbReference type="Proteomes" id="UP001596203">
    <property type="component" value="Unassembled WGS sequence"/>
</dbReference>
<evidence type="ECO:0000259" key="2">
    <source>
        <dbReference type="Pfam" id="PF10756"/>
    </source>
</evidence>
<feature type="transmembrane region" description="Helical" evidence="1">
    <location>
        <begin position="17"/>
        <end position="38"/>
    </location>
</feature>
<keyword evidence="4" id="KW-1185">Reference proteome</keyword>
<dbReference type="EMBL" id="JBHSPR010000021">
    <property type="protein sequence ID" value="MFC6019885.1"/>
    <property type="molecule type" value="Genomic_DNA"/>
</dbReference>
<sequence>METGTDGRVIRKYRLRLAPLVFITLFLGLPGISLARWIVPEDDLPLTFKAGMLVLISTVYLAIIWFWRAATIVYPDHIAVRQLFRTRRTVWSDVLSIEMENNPASSRMMLLDREGRLFALPGGVGAQAREVRAIKNIWERSRGGGWTPPAEATVLAAQYRAWARESAIVWAIFLTVGSFLAMVVSGLVLNTRSEWENDEIPWLFQAIGFVPVVVFVAVYQVAVRLLRRRQHTAYVP</sequence>
<name>A0ABW1KDM2_9ACTN</name>
<feature type="transmembrane region" description="Helical" evidence="1">
    <location>
        <begin position="50"/>
        <end position="67"/>
    </location>
</feature>
<feature type="transmembrane region" description="Helical" evidence="1">
    <location>
        <begin position="202"/>
        <end position="222"/>
    </location>
</feature>
<dbReference type="InterPro" id="IPR019692">
    <property type="entry name" value="CFP-6_PH"/>
</dbReference>
<evidence type="ECO:0000256" key="1">
    <source>
        <dbReference type="SAM" id="Phobius"/>
    </source>
</evidence>
<dbReference type="RefSeq" id="WP_377426354.1">
    <property type="nucleotide sequence ID" value="NZ_JBHSPR010000021.1"/>
</dbReference>
<gene>
    <name evidence="3" type="ORF">ACFP2T_27250</name>
</gene>
<comment type="caution">
    <text evidence="3">The sequence shown here is derived from an EMBL/GenBank/DDBJ whole genome shotgun (WGS) entry which is preliminary data.</text>
</comment>
<dbReference type="Pfam" id="PF10756">
    <property type="entry name" value="bPH_6"/>
    <property type="match status" value="1"/>
</dbReference>
<feature type="transmembrane region" description="Helical" evidence="1">
    <location>
        <begin position="167"/>
        <end position="190"/>
    </location>
</feature>
<accession>A0ABW1KDM2</accession>
<reference evidence="4" key="1">
    <citation type="journal article" date="2019" name="Int. J. Syst. Evol. Microbiol.">
        <title>The Global Catalogue of Microorganisms (GCM) 10K type strain sequencing project: providing services to taxonomists for standard genome sequencing and annotation.</title>
        <authorList>
            <consortium name="The Broad Institute Genomics Platform"/>
            <consortium name="The Broad Institute Genome Sequencing Center for Infectious Disease"/>
            <person name="Wu L."/>
            <person name="Ma J."/>
        </authorList>
    </citation>
    <scope>NUCLEOTIDE SEQUENCE [LARGE SCALE GENOMIC DNA]</scope>
    <source>
        <strain evidence="4">ZS-35-S2</strain>
    </source>
</reference>
<protein>
    <submittedName>
        <fullName evidence="3">PH domain-containing protein</fullName>
    </submittedName>
</protein>
<organism evidence="3 4">
    <name type="scientific">Plantactinospora solaniradicis</name>
    <dbReference type="NCBI Taxonomy" id="1723736"/>
    <lineage>
        <taxon>Bacteria</taxon>
        <taxon>Bacillati</taxon>
        <taxon>Actinomycetota</taxon>
        <taxon>Actinomycetes</taxon>
        <taxon>Micromonosporales</taxon>
        <taxon>Micromonosporaceae</taxon>
        <taxon>Plantactinospora</taxon>
    </lineage>
</organism>
<keyword evidence="1" id="KW-1133">Transmembrane helix</keyword>
<proteinExistence type="predicted"/>
<keyword evidence="1" id="KW-0472">Membrane</keyword>
<evidence type="ECO:0000313" key="4">
    <source>
        <dbReference type="Proteomes" id="UP001596203"/>
    </source>
</evidence>
<keyword evidence="1" id="KW-0812">Transmembrane</keyword>
<evidence type="ECO:0000313" key="3">
    <source>
        <dbReference type="EMBL" id="MFC6019885.1"/>
    </source>
</evidence>
<feature type="domain" description="Low molecular weight protein antigen 6 PH" evidence="2">
    <location>
        <begin position="68"/>
        <end position="122"/>
    </location>
</feature>